<keyword evidence="3" id="KW-0436">Ligase</keyword>
<dbReference type="InterPro" id="IPR052171">
    <property type="entry name" value="NHEJ_LigD"/>
</dbReference>
<dbReference type="EMBL" id="WUEK01000016">
    <property type="protein sequence ID" value="MXG91991.1"/>
    <property type="molecule type" value="Genomic_DNA"/>
</dbReference>
<dbReference type="PANTHER" id="PTHR42705:SF3">
    <property type="entry name" value="ATP-DEPENDENT DNA LIGASE"/>
    <property type="match status" value="1"/>
</dbReference>
<feature type="region of interest" description="Disordered" evidence="1">
    <location>
        <begin position="325"/>
        <end position="361"/>
    </location>
</feature>
<organism evidence="3 4">
    <name type="scientific">Nocardioides flavescens</name>
    <dbReference type="NCBI Taxonomy" id="2691959"/>
    <lineage>
        <taxon>Bacteria</taxon>
        <taxon>Bacillati</taxon>
        <taxon>Actinomycetota</taxon>
        <taxon>Actinomycetes</taxon>
        <taxon>Propionibacteriales</taxon>
        <taxon>Nocardioidaceae</taxon>
        <taxon>Nocardioides</taxon>
    </lineage>
</organism>
<dbReference type="Pfam" id="PF21686">
    <property type="entry name" value="LigD_Prim-Pol"/>
    <property type="match status" value="1"/>
</dbReference>
<feature type="domain" description="DNA ligase D polymerase" evidence="2">
    <location>
        <begin position="36"/>
        <end position="301"/>
    </location>
</feature>
<dbReference type="PANTHER" id="PTHR42705">
    <property type="entry name" value="BIFUNCTIONAL NON-HOMOLOGOUS END JOINING PROTEIN LIGD"/>
    <property type="match status" value="1"/>
</dbReference>
<dbReference type="Proteomes" id="UP000473325">
    <property type="component" value="Unassembled WGS sequence"/>
</dbReference>
<gene>
    <name evidence="3" type="ORF">GRQ65_20825</name>
</gene>
<dbReference type="CDD" id="cd04865">
    <property type="entry name" value="LigD_Pol_like_2"/>
    <property type="match status" value="1"/>
</dbReference>
<dbReference type="InterPro" id="IPR014145">
    <property type="entry name" value="LigD_pol_dom"/>
</dbReference>
<accession>A0A6L7F475</accession>
<comment type="caution">
    <text evidence="3">The sequence shown here is derived from an EMBL/GenBank/DDBJ whole genome shotgun (WGS) entry which is preliminary data.</text>
</comment>
<dbReference type="Gene3D" id="3.90.920.10">
    <property type="entry name" value="DNA primase, PRIM domain"/>
    <property type="match status" value="1"/>
</dbReference>
<feature type="compositionally biased region" description="Basic and acidic residues" evidence="1">
    <location>
        <begin position="350"/>
        <end position="361"/>
    </location>
</feature>
<feature type="compositionally biased region" description="Pro residues" evidence="1">
    <location>
        <begin position="327"/>
        <end position="342"/>
    </location>
</feature>
<evidence type="ECO:0000256" key="1">
    <source>
        <dbReference type="SAM" id="MobiDB-lite"/>
    </source>
</evidence>
<sequence length="361" mass="40351">MAKATAVEVQAGERAVRVSSPDRVIYEATDTTSEVTKAMVAEYFASVEDGLMRALRERPTALERWTSGVRPGMKLATGRADKDADAFYQKRVPKGAPDYLEAVEITFPSGRTAEEICPTEIAVPVWCAHMGTLTFHPWPVRRADVDRPDELRIDLDPQPGTDFRDAVRVAAVARELFAERGITAYCKTSGNRGVHVFARIEPRWEFLDVRHAAIGFGRELARRDSGVTVDWWKEERGARIFVDFNQNCRDRTIASAYSLRPIAGAPVSTPLTWDELAETTDPRTLNLFTVPELLADRPDAWSGIDDVAHSIEPLLALYDELPGGEMPFPPDYPKMPGEPPRVQPSKKVHEHWDDEGNRVEG</sequence>
<evidence type="ECO:0000313" key="3">
    <source>
        <dbReference type="EMBL" id="MXG91991.1"/>
    </source>
</evidence>
<evidence type="ECO:0000259" key="2">
    <source>
        <dbReference type="Pfam" id="PF21686"/>
    </source>
</evidence>
<keyword evidence="4" id="KW-1185">Reference proteome</keyword>
<dbReference type="GO" id="GO:0016874">
    <property type="term" value="F:ligase activity"/>
    <property type="evidence" value="ECO:0007669"/>
    <property type="project" value="UniProtKB-KW"/>
</dbReference>
<protein>
    <submittedName>
        <fullName evidence="3">ATP-dependent DNA ligase</fullName>
    </submittedName>
</protein>
<dbReference type="AlphaFoldDB" id="A0A6L7F475"/>
<evidence type="ECO:0000313" key="4">
    <source>
        <dbReference type="Proteomes" id="UP000473325"/>
    </source>
</evidence>
<proteinExistence type="predicted"/>
<dbReference type="RefSeq" id="WP_160879921.1">
    <property type="nucleotide sequence ID" value="NZ_WUEK01000016.1"/>
</dbReference>
<name>A0A6L7F475_9ACTN</name>
<reference evidence="3 4" key="1">
    <citation type="submission" date="2019-12" db="EMBL/GenBank/DDBJ databases">
        <authorList>
            <person name="Kun Z."/>
        </authorList>
    </citation>
    <scope>NUCLEOTIDE SEQUENCE [LARGE SCALE GENOMIC DNA]</scope>
    <source>
        <strain evidence="3 4">YIM 123512</strain>
    </source>
</reference>